<name>A0ABN0CKQ5_9BACE</name>
<dbReference type="Pfam" id="PF13201">
    <property type="entry name" value="PCMD"/>
    <property type="match status" value="1"/>
</dbReference>
<dbReference type="Gene3D" id="2.40.128.350">
    <property type="match status" value="1"/>
</dbReference>
<sequence>MGNLLTKQVLSMKKNLFYLFALICSMSLFTACSDDDDTQNNSKVIEEVAGDYKGLMNVYYEEPDVEIAKDMQQKITIKKSSDTSIGLELKNFVITIAGTPLPIGDLAIDNCPLKVESNKYSFTGSANLDLIVGKCAVSVEGAINGEDIELIIKVNVDNGSMKVRVEYRGHKMTGSESSEALIKEFKFDSDIIAEQPVINEDNTITFKVVETATADDLKTLKPIITISENATVSPEPEMAQDFSDNKVVIYKVTSEDGTTVTEYKVSARKSSDAFIVNFVFENNPFVVEQPVINEDNTITFKVKASATADDLRALVPTITYSHKATVVPKPGVAQDFSDNKKVVYTVTSEDGTVIKEYQVFISGTVENKVVYDFEKWVAGVEGQEPEMTFYEPEGWASSNTGAHFLKALQLADSYVIMQTDNARSGSAAAKIQSIDTKGKDMYFAKAPKVTTGSLFLGKFITDTGNTLNSTKFGIPYEEKPISLRGWYKYVPGDVYYIVNTKPYKDNCHNAVIDNTKIDEFMISVVLYETTTYDETDWSDCLTGTDEVENNIYTSSRIAAIGQLTGGAQSSWKKFELPLEWKKLYDANKKYRMTITCSSSKDGDKFWGAPGSTLIVDDFELVRE</sequence>
<reference evidence="4 5" key="1">
    <citation type="submission" date="2011-02" db="EMBL/GenBank/DDBJ databases">
        <authorList>
            <person name="Weinstock G."/>
            <person name="Sodergren E."/>
            <person name="Clifton S."/>
            <person name="Fulton L."/>
            <person name="Fulton B."/>
            <person name="Courtney L."/>
            <person name="Fronick C."/>
            <person name="Harrison M."/>
            <person name="Strong C."/>
            <person name="Farmer C."/>
            <person name="Delahaunty K."/>
            <person name="Markovic C."/>
            <person name="Hall O."/>
            <person name="Minx P."/>
            <person name="Tomlinson C."/>
            <person name="Mitreva M."/>
            <person name="Hou S."/>
            <person name="Chen J."/>
            <person name="Wollam A."/>
            <person name="Pepin K.H."/>
            <person name="Johnson M."/>
            <person name="Bhonagiri V."/>
            <person name="Zhang X."/>
            <person name="Suruliraj S."/>
            <person name="Warren W."/>
            <person name="Chinwalla A."/>
            <person name="Mardis E.R."/>
            <person name="Wilson R.K."/>
        </authorList>
    </citation>
    <scope>NUCLEOTIDE SEQUENCE [LARGE SCALE GENOMIC DNA]</scope>
    <source>
        <strain evidence="4 5">YIT 12056</strain>
    </source>
</reference>
<evidence type="ECO:0000256" key="1">
    <source>
        <dbReference type="SAM" id="SignalP"/>
    </source>
</evidence>
<keyword evidence="1" id="KW-0732">Signal</keyword>
<dbReference type="EMBL" id="AFBM01000031">
    <property type="protein sequence ID" value="EGF49729.1"/>
    <property type="molecule type" value="Genomic_DNA"/>
</dbReference>
<evidence type="ECO:0000313" key="5">
    <source>
        <dbReference type="Proteomes" id="UP000010321"/>
    </source>
</evidence>
<dbReference type="Gene3D" id="2.60.120.890">
    <property type="entry name" value="BT2081, beta-jelly-roll domain"/>
    <property type="match status" value="1"/>
</dbReference>
<dbReference type="Proteomes" id="UP000010321">
    <property type="component" value="Unassembled WGS sequence"/>
</dbReference>
<feature type="chain" id="PRO_5045471779" description="Carbohydrate metabolism domain-containing protein" evidence="1">
    <location>
        <begin position="31"/>
        <end position="623"/>
    </location>
</feature>
<protein>
    <recommendedName>
        <fullName evidence="6">Carbohydrate metabolism domain-containing protein</fullName>
    </recommendedName>
</protein>
<organism evidence="4 5">
    <name type="scientific">Bacteroides clarus YIT 12056</name>
    <dbReference type="NCBI Taxonomy" id="762984"/>
    <lineage>
        <taxon>Bacteria</taxon>
        <taxon>Pseudomonadati</taxon>
        <taxon>Bacteroidota</taxon>
        <taxon>Bacteroidia</taxon>
        <taxon>Bacteroidales</taxon>
        <taxon>Bacteroidaceae</taxon>
        <taxon>Bacteroides</taxon>
    </lineage>
</organism>
<accession>A0ABN0CKQ5</accession>
<comment type="caution">
    <text evidence="4">The sequence shown here is derived from an EMBL/GenBank/DDBJ whole genome shotgun (WGS) entry which is preliminary data.</text>
</comment>
<proteinExistence type="predicted"/>
<dbReference type="InterPro" id="IPR024311">
    <property type="entry name" value="Lipocalin-like"/>
</dbReference>
<feature type="domain" description="Putative carbohydrate metabolism" evidence="2">
    <location>
        <begin position="388"/>
        <end position="621"/>
    </location>
</feature>
<evidence type="ECO:0000259" key="3">
    <source>
        <dbReference type="Pfam" id="PF13944"/>
    </source>
</evidence>
<dbReference type="PROSITE" id="PS51257">
    <property type="entry name" value="PROKAR_LIPOPROTEIN"/>
    <property type="match status" value="1"/>
</dbReference>
<gene>
    <name evidence="4" type="ORF">HMPREF9445_03101</name>
</gene>
<dbReference type="Gene3D" id="2.60.40.2340">
    <property type="match status" value="2"/>
</dbReference>
<dbReference type="Pfam" id="PF13944">
    <property type="entry name" value="Calycin_like"/>
    <property type="match status" value="1"/>
</dbReference>
<dbReference type="InterPro" id="IPR025112">
    <property type="entry name" value="PCMD"/>
</dbReference>
<evidence type="ECO:0000259" key="2">
    <source>
        <dbReference type="Pfam" id="PF13201"/>
    </source>
</evidence>
<feature type="domain" description="Lipocalin-like" evidence="3">
    <location>
        <begin position="48"/>
        <end position="169"/>
    </location>
</feature>
<evidence type="ECO:0008006" key="6">
    <source>
        <dbReference type="Google" id="ProtNLM"/>
    </source>
</evidence>
<evidence type="ECO:0000313" key="4">
    <source>
        <dbReference type="EMBL" id="EGF49729.1"/>
    </source>
</evidence>
<keyword evidence="5" id="KW-1185">Reference proteome</keyword>
<dbReference type="InterPro" id="IPR038653">
    <property type="entry name" value="Put_CMD_sf"/>
</dbReference>
<feature type="signal peptide" evidence="1">
    <location>
        <begin position="1"/>
        <end position="30"/>
    </location>
</feature>